<comment type="similarity">
    <text evidence="1">Belongs to the ATP-dependent AMP-binding enzyme family.</text>
</comment>
<proteinExistence type="inferred from homology"/>
<keyword evidence="2 5" id="KW-0436">Ligase</keyword>
<gene>
    <name evidence="5" type="ORF">AQPW35_22100</name>
</gene>
<name>A0A480AN88_9BURK</name>
<protein>
    <submittedName>
        <fullName evidence="5">Acid--CoA ligase</fullName>
    </submittedName>
</protein>
<dbReference type="GO" id="GO:0006631">
    <property type="term" value="P:fatty acid metabolic process"/>
    <property type="evidence" value="ECO:0007669"/>
    <property type="project" value="TreeGrafter"/>
</dbReference>
<evidence type="ECO:0000313" key="6">
    <source>
        <dbReference type="Proteomes" id="UP000301751"/>
    </source>
</evidence>
<dbReference type="InterPro" id="IPR045851">
    <property type="entry name" value="AMP-bd_C_sf"/>
</dbReference>
<feature type="domain" description="AMP-binding enzyme C-terminal" evidence="4">
    <location>
        <begin position="453"/>
        <end position="528"/>
    </location>
</feature>
<dbReference type="RefSeq" id="WP_228027058.1">
    <property type="nucleotide sequence ID" value="NZ_BJCL01000004.1"/>
</dbReference>
<dbReference type="AlphaFoldDB" id="A0A480AN88"/>
<organism evidence="5 6">
    <name type="scientific">Pseudaquabacterium pictum</name>
    <dbReference type="NCBI Taxonomy" id="2315236"/>
    <lineage>
        <taxon>Bacteria</taxon>
        <taxon>Pseudomonadati</taxon>
        <taxon>Pseudomonadota</taxon>
        <taxon>Betaproteobacteria</taxon>
        <taxon>Burkholderiales</taxon>
        <taxon>Sphaerotilaceae</taxon>
        <taxon>Pseudaquabacterium</taxon>
    </lineage>
</organism>
<keyword evidence="6" id="KW-1185">Reference proteome</keyword>
<reference evidence="6" key="1">
    <citation type="submission" date="2019-03" db="EMBL/GenBank/DDBJ databases">
        <title>Aquabacterium pictum sp.nov., the first bacteriochlorophyll a-containing freshwater bacterium in the genus Aquabacterium of the class Betaproteobacteria.</title>
        <authorList>
            <person name="Hirose S."/>
            <person name="Tank M."/>
            <person name="Hara E."/>
            <person name="Tamaki H."/>
            <person name="Takaichi S."/>
            <person name="Haruta S."/>
            <person name="Hanada S."/>
        </authorList>
    </citation>
    <scope>NUCLEOTIDE SEQUENCE [LARGE SCALE GENOMIC DNA]</scope>
    <source>
        <strain evidence="6">W35</strain>
    </source>
</reference>
<evidence type="ECO:0000259" key="3">
    <source>
        <dbReference type="Pfam" id="PF00501"/>
    </source>
</evidence>
<comment type="caution">
    <text evidence="5">The sequence shown here is derived from an EMBL/GenBank/DDBJ whole genome shotgun (WGS) entry which is preliminary data.</text>
</comment>
<evidence type="ECO:0000313" key="5">
    <source>
        <dbReference type="EMBL" id="GCL63129.1"/>
    </source>
</evidence>
<evidence type="ECO:0000256" key="2">
    <source>
        <dbReference type="ARBA" id="ARBA00022598"/>
    </source>
</evidence>
<dbReference type="InterPro" id="IPR020845">
    <property type="entry name" value="AMP-binding_CS"/>
</dbReference>
<dbReference type="InterPro" id="IPR000873">
    <property type="entry name" value="AMP-dep_synth/lig_dom"/>
</dbReference>
<dbReference type="SUPFAM" id="SSF56801">
    <property type="entry name" value="Acetyl-CoA synthetase-like"/>
    <property type="match status" value="1"/>
</dbReference>
<dbReference type="Gene3D" id="3.40.50.12780">
    <property type="entry name" value="N-terminal domain of ligase-like"/>
    <property type="match status" value="1"/>
</dbReference>
<evidence type="ECO:0000259" key="4">
    <source>
        <dbReference type="Pfam" id="PF13193"/>
    </source>
</evidence>
<dbReference type="CDD" id="cd17631">
    <property type="entry name" value="FACL_FadD13-like"/>
    <property type="match status" value="1"/>
</dbReference>
<evidence type="ECO:0000256" key="1">
    <source>
        <dbReference type="ARBA" id="ARBA00006432"/>
    </source>
</evidence>
<dbReference type="Gene3D" id="3.30.300.30">
    <property type="match status" value="1"/>
</dbReference>
<dbReference type="Pfam" id="PF00501">
    <property type="entry name" value="AMP-binding"/>
    <property type="match status" value="1"/>
</dbReference>
<dbReference type="InterPro" id="IPR042099">
    <property type="entry name" value="ANL_N_sf"/>
</dbReference>
<accession>A0A480AN88</accession>
<feature type="domain" description="AMP-dependent synthetase/ligase" evidence="3">
    <location>
        <begin position="42"/>
        <end position="403"/>
    </location>
</feature>
<dbReference type="PANTHER" id="PTHR43201">
    <property type="entry name" value="ACYL-COA SYNTHETASE"/>
    <property type="match status" value="1"/>
</dbReference>
<dbReference type="EMBL" id="BJCL01000004">
    <property type="protein sequence ID" value="GCL63129.1"/>
    <property type="molecule type" value="Genomic_DNA"/>
</dbReference>
<dbReference type="PROSITE" id="PS00455">
    <property type="entry name" value="AMP_BINDING"/>
    <property type="match status" value="1"/>
</dbReference>
<dbReference type="Proteomes" id="UP000301751">
    <property type="component" value="Unassembled WGS sequence"/>
</dbReference>
<dbReference type="Pfam" id="PF13193">
    <property type="entry name" value="AMP-binding_C"/>
    <property type="match status" value="1"/>
</dbReference>
<sequence length="547" mass="58584">MTNPAPSTDSTAFAIDTAAQAAMRSSRPAGHGPVRAYDWIGHHAANRPGKEAVRELSPRKHHSYADLDRRAEALAVHLQSQGIGRGARVALLAHNGVEYFDLQFACGRTGGIAVLLNWRLTATELEYILNDSAPLLLIHDVEFTATAQDLQQRCGIRHLLCIDKGRGAASAYEAALAAQAGQVARREVLTHDDVVTIMYTSGTTGHPKGAMITHGMNFWNCTNLGTPAGVGMKTVHLSVLPLFHTGGLNCYSNPVLHAGGTVVVMRTFDPGAALRVIGDVAEGITHFFGVPAPYQFMLQHPEFATTDLSRLQSAGVGGAPCALPILQGWGSRGVHLMQGFGMTETSPACIFLDPADAQRKLGSTGKPLLHTEARIVNDAGADCGPDEIGELWVAGPNITPGYWNRPDATAGAFEGRWLKTGDAARMDSEGFFYIVDRWKDMYISGGENVYPAEVENVLYQLPQVAEAAIIGVPSDKWGEVGLAVLALKPGQTLDRDTVLAHCQGKLARFKIPTDIAIVPALPRNATGKVLKRELRKQFVGSNAPAIT</sequence>
<dbReference type="PANTHER" id="PTHR43201:SF5">
    <property type="entry name" value="MEDIUM-CHAIN ACYL-COA LIGASE ACSF2, MITOCHONDRIAL"/>
    <property type="match status" value="1"/>
</dbReference>
<dbReference type="InterPro" id="IPR025110">
    <property type="entry name" value="AMP-bd_C"/>
</dbReference>
<dbReference type="GO" id="GO:0031956">
    <property type="term" value="F:medium-chain fatty acid-CoA ligase activity"/>
    <property type="evidence" value="ECO:0007669"/>
    <property type="project" value="TreeGrafter"/>
</dbReference>
<dbReference type="FunFam" id="3.30.300.30:FF:000008">
    <property type="entry name" value="2,3-dihydroxybenzoate-AMP ligase"/>
    <property type="match status" value="1"/>
</dbReference>